<name>A0AAW4GJL2_9GAMM</name>
<evidence type="ECO:0000313" key="1">
    <source>
        <dbReference type="EMBL" id="MBM9914594.1"/>
    </source>
</evidence>
<evidence type="ECO:0000313" key="2">
    <source>
        <dbReference type="EMBL" id="MBM9938436.1"/>
    </source>
</evidence>
<comment type="caution">
    <text evidence="1">The sequence shown here is derived from an EMBL/GenBank/DDBJ whole genome shotgun (WGS) entry which is preliminary data.</text>
</comment>
<dbReference type="Proteomes" id="UP000784064">
    <property type="component" value="Unassembled WGS sequence"/>
</dbReference>
<dbReference type="AlphaFoldDB" id="A0AAW4GJL2"/>
<organism evidence="1 4">
    <name type="scientific">Stenotrophomonas lactitubi</name>
    <dbReference type="NCBI Taxonomy" id="2045214"/>
    <lineage>
        <taxon>Bacteria</taxon>
        <taxon>Pseudomonadati</taxon>
        <taxon>Pseudomonadota</taxon>
        <taxon>Gammaproteobacteria</taxon>
        <taxon>Lysobacterales</taxon>
        <taxon>Lysobacteraceae</taxon>
        <taxon>Stenotrophomonas</taxon>
    </lineage>
</organism>
<sequence length="142" mass="14800">MNNPLIAVLKAVAANALQATAIATALMLTPIPGIALATTQCVLPAADGDDIPPSPPSVTGKIVKIHNHRLTVQTKAGLVHRTIVNDGTGLWTVYGGGIEETDLKVGQHVLIWLQDCRHAEETPQVAAVVQVCSLAAEACAEQ</sequence>
<evidence type="ECO:0000313" key="4">
    <source>
        <dbReference type="Proteomes" id="UP000784064"/>
    </source>
</evidence>
<dbReference type="EMBL" id="JAFFTA010000021">
    <property type="protein sequence ID" value="MBM9914594.1"/>
    <property type="molecule type" value="Genomic_DNA"/>
</dbReference>
<keyword evidence="3" id="KW-1185">Reference proteome</keyword>
<evidence type="ECO:0000313" key="3">
    <source>
        <dbReference type="Proteomes" id="UP000749453"/>
    </source>
</evidence>
<reference evidence="1" key="2">
    <citation type="submission" date="2021-01" db="EMBL/GenBank/DDBJ databases">
        <authorList>
            <person name="Yu Y."/>
        </authorList>
    </citation>
    <scope>NUCLEOTIDE SEQUENCE</scope>
    <source>
        <strain evidence="1">As-5</strain>
        <strain evidence="2">As-6</strain>
    </source>
</reference>
<gene>
    <name evidence="1" type="ORF">JJW18_14065</name>
    <name evidence="2" type="ORF">JJW19_09795</name>
</gene>
<accession>A0AAW4GJL2</accession>
<dbReference type="RefSeq" id="WP_205404488.1">
    <property type="nucleotide sequence ID" value="NZ_JAFFTA010000021.1"/>
</dbReference>
<proteinExistence type="predicted"/>
<dbReference type="EMBL" id="JAFFTB010000014">
    <property type="protein sequence ID" value="MBM9938436.1"/>
    <property type="molecule type" value="Genomic_DNA"/>
</dbReference>
<protein>
    <submittedName>
        <fullName evidence="1">Uncharacterized protein</fullName>
    </submittedName>
</protein>
<reference evidence="3" key="1">
    <citation type="submission" date="2021-01" db="EMBL/GenBank/DDBJ databases">
        <title>Stenotrophomonas maltophilia.</title>
        <authorList>
            <person name="Yu Y."/>
        </authorList>
    </citation>
    <scope>NUCLEOTIDE SEQUENCE [LARGE SCALE GENOMIC DNA]</scope>
    <source>
        <strain evidence="3">As-6</strain>
    </source>
</reference>
<dbReference type="Proteomes" id="UP000749453">
    <property type="component" value="Unassembled WGS sequence"/>
</dbReference>